<feature type="transmembrane region" description="Helical" evidence="1">
    <location>
        <begin position="229"/>
        <end position="249"/>
    </location>
</feature>
<keyword evidence="1" id="KW-1133">Transmembrane helix</keyword>
<dbReference type="InParanoid" id="C3Y2S4"/>
<protein>
    <submittedName>
        <fullName evidence="2">Uncharacterized protein</fullName>
    </submittedName>
</protein>
<keyword evidence="1" id="KW-0472">Membrane</keyword>
<name>C3Y2S4_BRAFL</name>
<gene>
    <name evidence="2" type="ORF">BRAFLDRAFT_103804</name>
</gene>
<dbReference type="EMBL" id="GG666482">
    <property type="protein sequence ID" value="EEN65336.1"/>
    <property type="molecule type" value="Genomic_DNA"/>
</dbReference>
<reference evidence="2" key="1">
    <citation type="journal article" date="2008" name="Nature">
        <title>The amphioxus genome and the evolution of the chordate karyotype.</title>
        <authorList>
            <consortium name="US DOE Joint Genome Institute (JGI-PGF)"/>
            <person name="Putnam N.H."/>
            <person name="Butts T."/>
            <person name="Ferrier D.E.K."/>
            <person name="Furlong R.F."/>
            <person name="Hellsten U."/>
            <person name="Kawashima T."/>
            <person name="Robinson-Rechavi M."/>
            <person name="Shoguchi E."/>
            <person name="Terry A."/>
            <person name="Yu J.-K."/>
            <person name="Benito-Gutierrez E.L."/>
            <person name="Dubchak I."/>
            <person name="Garcia-Fernandez J."/>
            <person name="Gibson-Brown J.J."/>
            <person name="Grigoriev I.V."/>
            <person name="Horton A.C."/>
            <person name="de Jong P.J."/>
            <person name="Jurka J."/>
            <person name="Kapitonov V.V."/>
            <person name="Kohara Y."/>
            <person name="Kuroki Y."/>
            <person name="Lindquist E."/>
            <person name="Lucas S."/>
            <person name="Osoegawa K."/>
            <person name="Pennacchio L.A."/>
            <person name="Salamov A.A."/>
            <person name="Satou Y."/>
            <person name="Sauka-Spengler T."/>
            <person name="Schmutz J."/>
            <person name="Shin-I T."/>
            <person name="Toyoda A."/>
            <person name="Bronner-Fraser M."/>
            <person name="Fujiyama A."/>
            <person name="Holland L.Z."/>
            <person name="Holland P.W.H."/>
            <person name="Satoh N."/>
            <person name="Rokhsar D.S."/>
        </authorList>
    </citation>
    <scope>NUCLEOTIDE SEQUENCE [LARGE SCALE GENOMIC DNA]</scope>
    <source>
        <strain evidence="2">S238N-H82</strain>
        <tissue evidence="2">Testes</tissue>
    </source>
</reference>
<proteinExistence type="predicted"/>
<evidence type="ECO:0000313" key="2">
    <source>
        <dbReference type="EMBL" id="EEN65336.1"/>
    </source>
</evidence>
<keyword evidence="1" id="KW-0812">Transmembrane</keyword>
<sequence length="251" mass="28177">MKLTVAAALCGLAVLYLYVPDQTSGLLASRRRYTDTSRRRTILTTRRRTYRSGGFYPGCLQQYICTRKYMDNNTLYSMDYTTPPVTAIEVNLCRAGGTTCSYKKNCRPRYLTDGKTLTTNLDARRRRCNIFCSQKYVCSLKYKMNNTVYATNDAFLPVNATKFNLCRDSGTCCTYYTGCQSKYLSRDGTTIMDNLDPWTATHVGGITTQPRPESIFVCNRAPCGMAQKGIIMTVATSITMALATTLCLLRS</sequence>
<evidence type="ECO:0000256" key="1">
    <source>
        <dbReference type="SAM" id="Phobius"/>
    </source>
</evidence>
<accession>C3Y2S4</accession>
<dbReference type="AlphaFoldDB" id="C3Y2S4"/>
<organism>
    <name type="scientific">Branchiostoma floridae</name>
    <name type="common">Florida lancelet</name>
    <name type="synonym">Amphioxus</name>
    <dbReference type="NCBI Taxonomy" id="7739"/>
    <lineage>
        <taxon>Eukaryota</taxon>
        <taxon>Metazoa</taxon>
        <taxon>Chordata</taxon>
        <taxon>Cephalochordata</taxon>
        <taxon>Leptocardii</taxon>
        <taxon>Amphioxiformes</taxon>
        <taxon>Branchiostomatidae</taxon>
        <taxon>Branchiostoma</taxon>
    </lineage>
</organism>